<sequence>APGETEVHGLVALMEIQASREKARTGPNGEPVLLHEQNRGRWDQLLIRRGFTAMLKAREIGGPPGPYVLQAAIIIGSGSTGWHVRWGCSPNGRTARISRRLVCCICGIGSLSVRRRCGQPCWA</sequence>
<feature type="non-terminal residue" evidence="2">
    <location>
        <position position="1"/>
    </location>
</feature>
<dbReference type="Pfam" id="PF20239">
    <property type="entry name" value="DUF6596"/>
    <property type="match status" value="1"/>
</dbReference>
<gene>
    <name evidence="2" type="ORF">ACFQ1S_13385</name>
</gene>
<dbReference type="PANTHER" id="PTHR47756:SF1">
    <property type="entry name" value="BLL0085 PROTEIN"/>
    <property type="match status" value="1"/>
</dbReference>
<dbReference type="EMBL" id="JBHTIS010000667">
    <property type="protein sequence ID" value="MFD1046474.1"/>
    <property type="molecule type" value="Genomic_DNA"/>
</dbReference>
<evidence type="ECO:0000313" key="3">
    <source>
        <dbReference type="Proteomes" id="UP001597045"/>
    </source>
</evidence>
<proteinExistence type="predicted"/>
<name>A0ABW3MA00_9PSEU</name>
<comment type="caution">
    <text evidence="2">The sequence shown here is derived from an EMBL/GenBank/DDBJ whole genome shotgun (WGS) entry which is preliminary data.</text>
</comment>
<evidence type="ECO:0000259" key="1">
    <source>
        <dbReference type="Pfam" id="PF20239"/>
    </source>
</evidence>
<protein>
    <submittedName>
        <fullName evidence="2">DUF6596 domain-containing protein</fullName>
    </submittedName>
</protein>
<organism evidence="2 3">
    <name type="scientific">Kibdelosporangium lantanae</name>
    <dbReference type="NCBI Taxonomy" id="1497396"/>
    <lineage>
        <taxon>Bacteria</taxon>
        <taxon>Bacillati</taxon>
        <taxon>Actinomycetota</taxon>
        <taxon>Actinomycetes</taxon>
        <taxon>Pseudonocardiales</taxon>
        <taxon>Pseudonocardiaceae</taxon>
        <taxon>Kibdelosporangium</taxon>
    </lineage>
</organism>
<keyword evidence="3" id="KW-1185">Reference proteome</keyword>
<reference evidence="3" key="1">
    <citation type="journal article" date="2019" name="Int. J. Syst. Evol. Microbiol.">
        <title>The Global Catalogue of Microorganisms (GCM) 10K type strain sequencing project: providing services to taxonomists for standard genome sequencing and annotation.</title>
        <authorList>
            <consortium name="The Broad Institute Genomics Platform"/>
            <consortium name="The Broad Institute Genome Sequencing Center for Infectious Disease"/>
            <person name="Wu L."/>
            <person name="Ma J."/>
        </authorList>
    </citation>
    <scope>NUCLEOTIDE SEQUENCE [LARGE SCALE GENOMIC DNA]</scope>
    <source>
        <strain evidence="3">JCM 31486</strain>
    </source>
</reference>
<feature type="domain" description="DUF6596" evidence="1">
    <location>
        <begin position="2"/>
        <end position="57"/>
    </location>
</feature>
<dbReference type="Proteomes" id="UP001597045">
    <property type="component" value="Unassembled WGS sequence"/>
</dbReference>
<evidence type="ECO:0000313" key="2">
    <source>
        <dbReference type="EMBL" id="MFD1046474.1"/>
    </source>
</evidence>
<accession>A0ABW3MA00</accession>
<dbReference type="PANTHER" id="PTHR47756">
    <property type="entry name" value="BLL6612 PROTEIN-RELATED"/>
    <property type="match status" value="1"/>
</dbReference>
<dbReference type="InterPro" id="IPR046531">
    <property type="entry name" value="DUF6596"/>
</dbReference>